<dbReference type="Proteomes" id="UP000214747">
    <property type="component" value="Unassembled WGS sequence"/>
</dbReference>
<dbReference type="PANTHER" id="PTHR11795:SF450">
    <property type="entry name" value="ABC TRANSPORTER PERMEASE PROTEIN"/>
    <property type="match status" value="1"/>
</dbReference>
<feature type="transmembrane region" description="Helical" evidence="9">
    <location>
        <begin position="199"/>
        <end position="221"/>
    </location>
</feature>
<comment type="caution">
    <text evidence="10">The sequence shown here is derived from an EMBL/GenBank/DDBJ whole genome shotgun (WGS) entry which is preliminary data.</text>
</comment>
<feature type="transmembrane region" description="Helical" evidence="9">
    <location>
        <begin position="317"/>
        <end position="338"/>
    </location>
</feature>
<comment type="subcellular location">
    <subcellularLocation>
        <location evidence="1">Cell membrane</location>
        <topology evidence="1">Multi-pass membrane protein</topology>
    </subcellularLocation>
</comment>
<keyword evidence="11" id="KW-1185">Reference proteome</keyword>
<gene>
    <name evidence="10" type="ORF">CEJ45_20095</name>
</gene>
<feature type="transmembrane region" description="Helical" evidence="9">
    <location>
        <begin position="98"/>
        <end position="117"/>
    </location>
</feature>
<comment type="similarity">
    <text evidence="8">Belongs to the binding-protein-dependent transport system permease family. LivHM subfamily.</text>
</comment>
<protein>
    <submittedName>
        <fullName evidence="10">Branched-chain amino acid ABC transporter permease</fullName>
    </submittedName>
</protein>
<evidence type="ECO:0000313" key="11">
    <source>
        <dbReference type="Proteomes" id="UP000214747"/>
    </source>
</evidence>
<keyword evidence="6 9" id="KW-1133">Transmembrane helix</keyword>
<dbReference type="PANTHER" id="PTHR11795">
    <property type="entry name" value="BRANCHED-CHAIN AMINO ACID TRANSPORT SYSTEM PERMEASE PROTEIN LIVH"/>
    <property type="match status" value="1"/>
</dbReference>
<dbReference type="CDD" id="cd06582">
    <property type="entry name" value="TM_PBP1_LivH_like"/>
    <property type="match status" value="1"/>
</dbReference>
<evidence type="ECO:0000256" key="7">
    <source>
        <dbReference type="ARBA" id="ARBA00023136"/>
    </source>
</evidence>
<evidence type="ECO:0000256" key="8">
    <source>
        <dbReference type="ARBA" id="ARBA00037998"/>
    </source>
</evidence>
<accession>A0A225SP30</accession>
<evidence type="ECO:0000256" key="2">
    <source>
        <dbReference type="ARBA" id="ARBA00022448"/>
    </source>
</evidence>
<sequence>MDTSILTVLIQDGITTGAIYALLSLALVLVFSVTRVIFLPQGEFVAFGALTLAAIQNGHAPGTALLLVALGGVTLAVEGGTAMRLAASRARFLRRLPPLLATHIGLPLVLYALTRYVDLQALAMPWQILLTLLIVVPMGPMIYRVAYQPLAHSSVLVLLIVSLGVHLAMVGLGLLMFGPEGTNTKPFTEMQFTLGESPVSGQSVIVLVTVAALIAVIYVFFERTLTGKALRATAVNRLGARLVGVGINQAGKLSFAMSAGIGALCGILIAPFTIVNYESGFIIALKGFVGAIFGGLASYPIAALGSVSVGLIESFSSFWASAFKELIVFTVIIPILLWRSLTSHHIDEEA</sequence>
<dbReference type="AlphaFoldDB" id="A0A225SP30"/>
<keyword evidence="7 9" id="KW-0472">Membrane</keyword>
<dbReference type="InterPro" id="IPR052157">
    <property type="entry name" value="BCAA_transport_permease"/>
</dbReference>
<dbReference type="GO" id="GO:0022857">
    <property type="term" value="F:transmembrane transporter activity"/>
    <property type="evidence" value="ECO:0007669"/>
    <property type="project" value="InterPro"/>
</dbReference>
<dbReference type="EMBL" id="NJGV01000023">
    <property type="protein sequence ID" value="OWY32765.1"/>
    <property type="molecule type" value="Genomic_DNA"/>
</dbReference>
<dbReference type="Pfam" id="PF02653">
    <property type="entry name" value="BPD_transp_2"/>
    <property type="match status" value="1"/>
</dbReference>
<dbReference type="GO" id="GO:0006865">
    <property type="term" value="P:amino acid transport"/>
    <property type="evidence" value="ECO:0007669"/>
    <property type="project" value="UniProtKB-KW"/>
</dbReference>
<dbReference type="InterPro" id="IPR001851">
    <property type="entry name" value="ABC_transp_permease"/>
</dbReference>
<evidence type="ECO:0000256" key="5">
    <source>
        <dbReference type="ARBA" id="ARBA00022970"/>
    </source>
</evidence>
<name>A0A225SP30_9BURK</name>
<feature type="transmembrane region" description="Helical" evidence="9">
    <location>
        <begin position="18"/>
        <end position="38"/>
    </location>
</feature>
<feature type="transmembrane region" description="Helical" evidence="9">
    <location>
        <begin position="58"/>
        <end position="77"/>
    </location>
</feature>
<feature type="transmembrane region" description="Helical" evidence="9">
    <location>
        <begin position="281"/>
        <end position="305"/>
    </location>
</feature>
<keyword evidence="3" id="KW-1003">Cell membrane</keyword>
<feature type="transmembrane region" description="Helical" evidence="9">
    <location>
        <begin position="255"/>
        <end position="275"/>
    </location>
</feature>
<evidence type="ECO:0000256" key="4">
    <source>
        <dbReference type="ARBA" id="ARBA00022692"/>
    </source>
</evidence>
<keyword evidence="5" id="KW-0029">Amino-acid transport</keyword>
<evidence type="ECO:0000256" key="1">
    <source>
        <dbReference type="ARBA" id="ARBA00004651"/>
    </source>
</evidence>
<evidence type="ECO:0000313" key="10">
    <source>
        <dbReference type="EMBL" id="OWY32765.1"/>
    </source>
</evidence>
<evidence type="ECO:0000256" key="6">
    <source>
        <dbReference type="ARBA" id="ARBA00022989"/>
    </source>
</evidence>
<evidence type="ECO:0000256" key="9">
    <source>
        <dbReference type="SAM" id="Phobius"/>
    </source>
</evidence>
<organism evidence="10 11">
    <name type="scientific">Herbaspirillum aquaticum</name>
    <dbReference type="NCBI Taxonomy" id="568783"/>
    <lineage>
        <taxon>Bacteria</taxon>
        <taxon>Pseudomonadati</taxon>
        <taxon>Pseudomonadota</taxon>
        <taxon>Betaproteobacteria</taxon>
        <taxon>Burkholderiales</taxon>
        <taxon>Oxalobacteraceae</taxon>
        <taxon>Herbaspirillum</taxon>
    </lineage>
</organism>
<proteinExistence type="inferred from homology"/>
<dbReference type="GO" id="GO:0005886">
    <property type="term" value="C:plasma membrane"/>
    <property type="evidence" value="ECO:0007669"/>
    <property type="project" value="UniProtKB-SubCell"/>
</dbReference>
<feature type="transmembrane region" description="Helical" evidence="9">
    <location>
        <begin position="155"/>
        <end position="179"/>
    </location>
</feature>
<reference evidence="10 11" key="1">
    <citation type="journal article" date="2010" name="Int. J. Syst. Evol. Microbiol.">
        <title>Reclassification of Herbaspirillum putei as a later heterotypic synonym of Herbaspirillum huttiense, with the description of H. huttiense subsp. huttiense subsp. nov. and H. huttiense subsp. putei subsp. nov., comb. nov., and description of Herbaspirillum aquaticum sp. nov.</title>
        <authorList>
            <person name="Dobritsa A.P."/>
            <person name="Reddy M.C."/>
            <person name="Samadpour M."/>
        </authorList>
    </citation>
    <scope>NUCLEOTIDE SEQUENCE [LARGE SCALE GENOMIC DNA]</scope>
    <source>
        <strain evidence="10 11">IEH 4430</strain>
    </source>
</reference>
<feature type="transmembrane region" description="Helical" evidence="9">
    <location>
        <begin position="123"/>
        <end position="143"/>
    </location>
</feature>
<dbReference type="RefSeq" id="WP_088756864.1">
    <property type="nucleotide sequence ID" value="NZ_JARJFG010000029.1"/>
</dbReference>
<keyword evidence="2" id="KW-0813">Transport</keyword>
<keyword evidence="4 9" id="KW-0812">Transmembrane</keyword>
<evidence type="ECO:0000256" key="3">
    <source>
        <dbReference type="ARBA" id="ARBA00022475"/>
    </source>
</evidence>